<feature type="compositionally biased region" description="Low complexity" evidence="1">
    <location>
        <begin position="121"/>
        <end position="138"/>
    </location>
</feature>
<evidence type="ECO:0000256" key="1">
    <source>
        <dbReference type="SAM" id="MobiDB-lite"/>
    </source>
</evidence>
<evidence type="ECO:0000259" key="2">
    <source>
        <dbReference type="Pfam" id="PF00350"/>
    </source>
</evidence>
<dbReference type="PANTHER" id="PTHR36681:SF3">
    <property type="entry name" value="NUCLEAR GTPASE, GERMINAL CENTER-ASSOCIATED, TANDEM DUPLICATE 3"/>
    <property type="match status" value="1"/>
</dbReference>
<dbReference type="SUPFAM" id="SSF52540">
    <property type="entry name" value="P-loop containing nucleoside triphosphate hydrolases"/>
    <property type="match status" value="1"/>
</dbReference>
<feature type="compositionally biased region" description="Gly residues" evidence="1">
    <location>
        <begin position="186"/>
        <end position="196"/>
    </location>
</feature>
<dbReference type="InterPro" id="IPR045063">
    <property type="entry name" value="Dynamin_N"/>
</dbReference>
<gene>
    <name evidence="3" type="ORF">DUNSADRAFT_12070</name>
</gene>
<dbReference type="Proteomes" id="UP000815325">
    <property type="component" value="Unassembled WGS sequence"/>
</dbReference>
<organism evidence="3 4">
    <name type="scientific">Dunaliella salina</name>
    <name type="common">Green alga</name>
    <name type="synonym">Protococcus salinus</name>
    <dbReference type="NCBI Taxonomy" id="3046"/>
    <lineage>
        <taxon>Eukaryota</taxon>
        <taxon>Viridiplantae</taxon>
        <taxon>Chlorophyta</taxon>
        <taxon>core chlorophytes</taxon>
        <taxon>Chlorophyceae</taxon>
        <taxon>CS clade</taxon>
        <taxon>Chlamydomonadales</taxon>
        <taxon>Dunaliellaceae</taxon>
        <taxon>Dunaliella</taxon>
    </lineage>
</organism>
<feature type="compositionally biased region" description="Low complexity" evidence="1">
    <location>
        <begin position="171"/>
        <end position="185"/>
    </location>
</feature>
<feature type="region of interest" description="Disordered" evidence="1">
    <location>
        <begin position="1"/>
        <end position="212"/>
    </location>
</feature>
<reference evidence="3" key="1">
    <citation type="submission" date="2017-08" db="EMBL/GenBank/DDBJ databases">
        <authorList>
            <person name="Polle J.E."/>
            <person name="Barry K."/>
            <person name="Cushman J."/>
            <person name="Schmutz J."/>
            <person name="Tran D."/>
            <person name="Hathwaick L.T."/>
            <person name="Yim W.C."/>
            <person name="Jenkins J."/>
            <person name="Mckie-Krisberg Z.M."/>
            <person name="Prochnik S."/>
            <person name="Lindquist E."/>
            <person name="Dockter R.B."/>
            <person name="Adam C."/>
            <person name="Molina H."/>
            <person name="Bunkerborg J."/>
            <person name="Jin E."/>
            <person name="Buchheim M."/>
            <person name="Magnuson J."/>
        </authorList>
    </citation>
    <scope>NUCLEOTIDE SEQUENCE</scope>
    <source>
        <strain evidence="3">CCAP 19/18</strain>
    </source>
</reference>
<keyword evidence="4" id="KW-1185">Reference proteome</keyword>
<dbReference type="Pfam" id="PF00350">
    <property type="entry name" value="Dynamin_N"/>
    <property type="match status" value="1"/>
</dbReference>
<name>A0ABQ7H431_DUNSA</name>
<dbReference type="EMBL" id="MU069481">
    <property type="protein sequence ID" value="KAF5841614.1"/>
    <property type="molecule type" value="Genomic_DNA"/>
</dbReference>
<proteinExistence type="predicted"/>
<feature type="domain" description="Dynamin N-terminal" evidence="2">
    <location>
        <begin position="277"/>
        <end position="334"/>
    </location>
</feature>
<protein>
    <recommendedName>
        <fullName evidence="2">Dynamin N-terminal domain-containing protein</fullName>
    </recommendedName>
</protein>
<dbReference type="InterPro" id="IPR027417">
    <property type="entry name" value="P-loop_NTPase"/>
</dbReference>
<accession>A0ABQ7H431</accession>
<sequence>MGEEEMRQRMGLTSFGKRRRLALAIHGPKAKSQRSDTNECRTPATAPPASNTASHAQGADAAAADGPSALDPLPIAPFSAPTVVKSQPRSSLDAAASPTLKQQQEQQLATPLQQHLATPDQQQQQQAQGQAQGQNQGQITPMDIDGPTEDDCGKSVPGGVAQGDQPMVDVQEQQQQQQHGPQQAGPSGGEGNSGQHGEGREARHAAKRPPRQLSEEQLMERQLMAEGSCVGKCQWAAKKLLKELTRHRGWAAGSVEQARLEELMKLQEKQQMPGMSVVVVGNTGAGKSTLLNALIGERNALPTNGMRACTAVLAELSYADDVDGYYGEVEFLTHAEWEKELDDLLELLTQQDGRAVLNVDQDAHNYGAWAKLYAIYGERYTYSRECTGRSADGRLQYK</sequence>
<evidence type="ECO:0000313" key="3">
    <source>
        <dbReference type="EMBL" id="KAF5841614.1"/>
    </source>
</evidence>
<feature type="compositionally biased region" description="Low complexity" evidence="1">
    <location>
        <begin position="42"/>
        <end position="73"/>
    </location>
</feature>
<feature type="compositionally biased region" description="Low complexity" evidence="1">
    <location>
        <begin position="100"/>
        <end position="114"/>
    </location>
</feature>
<dbReference type="Gene3D" id="3.40.50.300">
    <property type="entry name" value="P-loop containing nucleotide triphosphate hydrolases"/>
    <property type="match status" value="1"/>
</dbReference>
<dbReference type="PANTHER" id="PTHR36681">
    <property type="entry name" value="NUCLEAR GTPASE, GERMINAL CENTER-ASSOCIATED, TANDEM DUPLICATE 3"/>
    <property type="match status" value="1"/>
</dbReference>
<comment type="caution">
    <text evidence="3">The sequence shown here is derived from an EMBL/GenBank/DDBJ whole genome shotgun (WGS) entry which is preliminary data.</text>
</comment>
<evidence type="ECO:0000313" key="4">
    <source>
        <dbReference type="Proteomes" id="UP000815325"/>
    </source>
</evidence>